<evidence type="ECO:0000313" key="1">
    <source>
        <dbReference type="EMBL" id="GAJ06048.1"/>
    </source>
</evidence>
<comment type="caution">
    <text evidence="1">The sequence shown here is derived from an EMBL/GenBank/DDBJ whole genome shotgun (WGS) entry which is preliminary data.</text>
</comment>
<name>X1TL57_9ZZZZ</name>
<reference evidence="1" key="1">
    <citation type="journal article" date="2014" name="Front. Microbiol.">
        <title>High frequency of phylogenetically diverse reductive dehalogenase-homologous genes in deep subseafloor sedimentary metagenomes.</title>
        <authorList>
            <person name="Kawai M."/>
            <person name="Futagami T."/>
            <person name="Toyoda A."/>
            <person name="Takaki Y."/>
            <person name="Nishi S."/>
            <person name="Hori S."/>
            <person name="Arai W."/>
            <person name="Tsubouchi T."/>
            <person name="Morono Y."/>
            <person name="Uchiyama I."/>
            <person name="Ito T."/>
            <person name="Fujiyama A."/>
            <person name="Inagaki F."/>
            <person name="Takami H."/>
        </authorList>
    </citation>
    <scope>NUCLEOTIDE SEQUENCE</scope>
    <source>
        <strain evidence="1">Expedition CK06-06</strain>
    </source>
</reference>
<sequence>MASIAAMPGGRFIVSSWAKSYIQNCSRAIIVVSKITLKLYG</sequence>
<dbReference type="AlphaFoldDB" id="X1TL57"/>
<dbReference type="EMBL" id="BARW01027809">
    <property type="protein sequence ID" value="GAJ06048.1"/>
    <property type="molecule type" value="Genomic_DNA"/>
</dbReference>
<proteinExistence type="predicted"/>
<accession>X1TL57</accession>
<gene>
    <name evidence="1" type="ORF">S12H4_45045</name>
</gene>
<protein>
    <submittedName>
        <fullName evidence="1">Uncharacterized protein</fullName>
    </submittedName>
</protein>
<organism evidence="1">
    <name type="scientific">marine sediment metagenome</name>
    <dbReference type="NCBI Taxonomy" id="412755"/>
    <lineage>
        <taxon>unclassified sequences</taxon>
        <taxon>metagenomes</taxon>
        <taxon>ecological metagenomes</taxon>
    </lineage>
</organism>